<dbReference type="Gene3D" id="1.10.340.70">
    <property type="match status" value="1"/>
</dbReference>
<dbReference type="EMBL" id="QXFT01000066">
    <property type="protein sequence ID" value="KAE9356736.1"/>
    <property type="molecule type" value="Genomic_DNA"/>
</dbReference>
<dbReference type="Gene3D" id="3.30.420.10">
    <property type="entry name" value="Ribonuclease H-like superfamily/Ribonuclease H"/>
    <property type="match status" value="1"/>
</dbReference>
<dbReference type="InterPro" id="IPR041588">
    <property type="entry name" value="Integrase_H2C2"/>
</dbReference>
<feature type="compositionally biased region" description="Low complexity" evidence="1">
    <location>
        <begin position="299"/>
        <end position="314"/>
    </location>
</feature>
<dbReference type="InterPro" id="IPR036397">
    <property type="entry name" value="RNaseH_sf"/>
</dbReference>
<comment type="caution">
    <text evidence="3">The sequence shown here is derived from an EMBL/GenBank/DDBJ whole genome shotgun (WGS) entry which is preliminary data.</text>
</comment>
<evidence type="ECO:0000313" key="4">
    <source>
        <dbReference type="EMBL" id="KAE9356736.1"/>
    </source>
</evidence>
<dbReference type="GO" id="GO:0015074">
    <property type="term" value="P:DNA integration"/>
    <property type="evidence" value="ECO:0007669"/>
    <property type="project" value="InterPro"/>
</dbReference>
<feature type="compositionally biased region" description="Polar residues" evidence="1">
    <location>
        <begin position="277"/>
        <end position="287"/>
    </location>
</feature>
<organism evidence="3 5">
    <name type="scientific">Phytophthora rubi</name>
    <dbReference type="NCBI Taxonomy" id="129364"/>
    <lineage>
        <taxon>Eukaryota</taxon>
        <taxon>Sar</taxon>
        <taxon>Stramenopiles</taxon>
        <taxon>Oomycota</taxon>
        <taxon>Peronosporomycetes</taxon>
        <taxon>Peronosporales</taxon>
        <taxon>Peronosporaceae</taxon>
        <taxon>Phytophthora</taxon>
    </lineage>
</organism>
<feature type="domain" description="Integrase catalytic" evidence="2">
    <location>
        <begin position="493"/>
        <end position="668"/>
    </location>
</feature>
<dbReference type="Pfam" id="PF17921">
    <property type="entry name" value="Integrase_H2C2"/>
    <property type="match status" value="1"/>
</dbReference>
<feature type="region of interest" description="Disordered" evidence="1">
    <location>
        <begin position="841"/>
        <end position="917"/>
    </location>
</feature>
<dbReference type="InterPro" id="IPR052160">
    <property type="entry name" value="Gypsy_RT_Integrase-like"/>
</dbReference>
<dbReference type="Proteomes" id="UP000429607">
    <property type="component" value="Unassembled WGS sequence"/>
</dbReference>
<evidence type="ECO:0000313" key="3">
    <source>
        <dbReference type="EMBL" id="KAE9021984.1"/>
    </source>
</evidence>
<sequence length="917" mass="97849">MAGPTETATEVVTPTAAVTAVADEGTAQTASAVDKVQSDAGSRVLTAAVVESDEAQSNEYSDSELATAVTATAVTAADAVKTRTGGTRRRAKSTEAVVTATRPLTRAAKRRSDEQRCRSEGRASAADTADDTAVDAVSVLAAAPDVTALDSVVVKAPDANLATEVATLRTNGAMASTAGKATRKRKRVTFVEMPDDGVAHEAESAAAMNIGVATNAASGDRHDAGHEAGPLPTANGVVAANGPMAGDDQRARSTREEMTTRGTEVAPRTSKARRQTNPRSSTSTTRVGDSARESRTPEAAETTTPKTSTVVSAAGKRPARARRHAEDDEQGGGGVRPETVKAGGGEKKGGGARRKAAKQPRVGNATAGQPVGDQGEAAQRPAGGPTIQLTDAEIMDAQAKSRLVQRLLEVGENQGQEVTRQFGLVTIKTPTGQRVVLPPALWPTAMKECHDSVWAGHLRAPHTYARIAQTYWWPSLRREVKRWVLGCQECGSRKVRPREVILPLRSLRGGDVGDRWALNVAGPLPTTDGGESYVIAAVEYVTRYAVVIAVKQHTADNVTAFLMKNVVLKFGAFRELLTDGAPELTANVIEQLVILLQAQQTSPVPYRQQMIGLVERFHRTWKDCIATYMSDERQRDWDVWVDFAIYAYNSGQHSTVLLSPNELMMGRRLRNPNDLLRSANVTEAGALTNYHRRLIAAMKSSSACAEAARRREQERQKRYYDRKVRNRRRRQAVALQATTRAEGLEIGAPVVGTGCSSSTNGKTPWTNSGEFDARATSAWSYGDEGGAMRPDNMSWSWRCRTSDLPEHDGRWRVPSVGFLSDNTTNYCRTDGSWKTRGLEKSCNSGAGSMDPTAADSDGGRGREAAGGDEGDASSESEVVADVATAPEVGAVVMGGTQAPEPTNARAPSDTWGHPGEG</sequence>
<protein>
    <recommendedName>
        <fullName evidence="2">Integrase catalytic domain-containing protein</fullName>
    </recommendedName>
</protein>
<name>A0A6A3M0I7_9STRA</name>
<evidence type="ECO:0000256" key="1">
    <source>
        <dbReference type="SAM" id="MobiDB-lite"/>
    </source>
</evidence>
<feature type="region of interest" description="Disordered" evidence="1">
    <location>
        <begin position="217"/>
        <end position="384"/>
    </location>
</feature>
<dbReference type="InterPro" id="IPR001584">
    <property type="entry name" value="Integrase_cat-core"/>
</dbReference>
<feature type="compositionally biased region" description="Basic and acidic residues" evidence="1">
    <location>
        <begin position="289"/>
        <end position="298"/>
    </location>
</feature>
<accession>A0A6A3M0I7</accession>
<feature type="compositionally biased region" description="Basic and acidic residues" evidence="1">
    <location>
        <begin position="247"/>
        <end position="259"/>
    </location>
</feature>
<dbReference type="GO" id="GO:0003676">
    <property type="term" value="F:nucleic acid binding"/>
    <property type="evidence" value="ECO:0007669"/>
    <property type="project" value="InterPro"/>
</dbReference>
<dbReference type="PANTHER" id="PTHR47266">
    <property type="entry name" value="ENDONUCLEASE-RELATED"/>
    <property type="match status" value="1"/>
</dbReference>
<evidence type="ECO:0000259" key="2">
    <source>
        <dbReference type="PROSITE" id="PS50994"/>
    </source>
</evidence>
<evidence type="ECO:0000313" key="5">
    <source>
        <dbReference type="Proteomes" id="UP000429607"/>
    </source>
</evidence>
<dbReference type="Proteomes" id="UP000434957">
    <property type="component" value="Unassembled WGS sequence"/>
</dbReference>
<dbReference type="SUPFAM" id="SSF53098">
    <property type="entry name" value="Ribonuclease H-like"/>
    <property type="match status" value="1"/>
</dbReference>
<dbReference type="EMBL" id="QXFV01000896">
    <property type="protein sequence ID" value="KAE9021984.1"/>
    <property type="molecule type" value="Genomic_DNA"/>
</dbReference>
<keyword evidence="6" id="KW-1185">Reference proteome</keyword>
<evidence type="ECO:0000313" key="6">
    <source>
        <dbReference type="Proteomes" id="UP000434957"/>
    </source>
</evidence>
<feature type="compositionally biased region" description="Basic and acidic residues" evidence="1">
    <location>
        <begin position="110"/>
        <end position="121"/>
    </location>
</feature>
<dbReference type="AlphaFoldDB" id="A0A6A3M0I7"/>
<reference evidence="3 5" key="1">
    <citation type="submission" date="2018-09" db="EMBL/GenBank/DDBJ databases">
        <title>Genomic investigation of the strawberry pathogen Phytophthora fragariae indicates pathogenicity is determined by transcriptional variation in three key races.</title>
        <authorList>
            <person name="Adams T.M."/>
            <person name="Armitage A.D."/>
            <person name="Sobczyk M.K."/>
            <person name="Bates H.J."/>
            <person name="Dunwell J.M."/>
            <person name="Nellist C.F."/>
            <person name="Harrison R.J."/>
        </authorList>
    </citation>
    <scope>NUCLEOTIDE SEQUENCE [LARGE SCALE GENOMIC DNA]</scope>
    <source>
        <strain evidence="3 5">SCRP249</strain>
        <strain evidence="4 6">SCRP333</strain>
    </source>
</reference>
<gene>
    <name evidence="3" type="ORF">PR001_g13250</name>
    <name evidence="4" type="ORF">PR003_g2157</name>
</gene>
<dbReference type="FunFam" id="1.10.340.70:FF:000001">
    <property type="entry name" value="Retrovirus-related Pol polyprotein from transposon gypsy-like Protein"/>
    <property type="match status" value="1"/>
</dbReference>
<feature type="region of interest" description="Disordered" evidence="1">
    <location>
        <begin position="106"/>
        <end position="130"/>
    </location>
</feature>
<proteinExistence type="predicted"/>
<dbReference type="PROSITE" id="PS50994">
    <property type="entry name" value="INTEGRASE"/>
    <property type="match status" value="1"/>
</dbReference>
<dbReference type="InterPro" id="IPR012337">
    <property type="entry name" value="RNaseH-like_sf"/>
</dbReference>